<dbReference type="Proteomes" id="UP001265746">
    <property type="component" value="Unassembled WGS sequence"/>
</dbReference>
<dbReference type="PROSITE" id="PS50088">
    <property type="entry name" value="ANK_REPEAT"/>
    <property type="match status" value="5"/>
</dbReference>
<feature type="region of interest" description="Disordered" evidence="3">
    <location>
        <begin position="801"/>
        <end position="833"/>
    </location>
</feature>
<sequence length="1617" mass="179826">MGLGDMTLSPQTDGSTLDMTNEHAHPSSAKQGGTAKSHADSPIFNVSRPETAVATVGPGHTVATSSDDASSALWKQAYDELRKDNPSLMEEYEMVLKEQAGVPQDGTMQNQMHTISKAQQLKCKNKQWSFQWFGQPQSVRDTIERILNLTSRSASLISIGMTYAPPYVSVPWSAVTALIPLMMNDFKEHTGCIAGLEVVARLTFSYQMAEQTFLGSTDTRDRYRSSVMDLYKKILEYEALAIQYFGRSTLHRLGKNAAGSTRWANMPTELSDIDKETRRSIIFLGQLTLTQVLERQEKAISSLIQSAAAKKDEVTQVTKWVSAISVELDHRDVRAKLGAQHHSSGGWFLDDPRVRAWKEWNWNESSQCLWLRGGVGTGKSSLASILIQDTINSADSIVAFFYCSKKADKINENSTARNDHENALRSLLSQASVSVDGSAVDKGVLKRSALDPRGFLAGVGLTAEDCVQMLDDIFSTGQDQKFTVVIDALDECLDYDSLLDALQSAASTNKNVRVFFSSRLQVKVQDYFEENVCVDVGDNNIEDIKRFLNIEIPRRRPGSGMTDSQAQRLTDTLVAKASGMFMWVKLQVNLFLNEIKSKRIRLEVDIEPKLLSLESSEAIGEELLYTTYMQVYEAAIGCQEDRRKEIVTTALRWVLCAFRTLNLRELAYATSVRPDGTVADGIQEGLVMDFCSNFLVEDAVGNVRLAHLSVRHYLERRTPPDFDAELAHLQAALTCLYFANSPKYHEIGASSADTFQDGNVVLTKTFHKYVQANWTRHCREAKKSTEMSALMDKFALKLTSQEKATSPSEPDGSPNSHTDYTAGDVTGGPASQSDVSRSWIDLLWRTDSGAVDFIEQFIARGGDLAVRNGFGNTLLHEAVRFRVAEVMSLLLNAGAPVNARDGLGNTPLHLAALHRFDQGAQLLLQARADKNARNSKGETPLHVAISLAVQDVIDTLLAANADGVARDHFGETPIHRAAAAGNSIATESLLVMGFSPNGKNQSGSTPLSLAIKLRHPKVAKVLVKHGALVTDDDLAALRRLGLVEVAEFHVQKQHGHGNLMSPEQGLQENKYTYVVTFPNGSHACDCCNISRWLTGSRRGTSYRHHSSLQQLFASAENGCPLCVVFRRQLPDAEDIRKPGYASGQLTVTLEPSYTQGSRQDRKDKLMLSAGSTQLLTLELSLSESCYSYLPSGIGHDSNVMPELDWLRGRSVEEQPLTSSSLSTVMGWINTCRDEHPVCWRDDLCNSSLPTRVLDVDTGEDNIVRLHTSSSDERWQFVYLSFFWGNARPAVCALRENIQSLMAGIPVDSMSEVHREAINATRRLGLRYLWIDALCIIQDSPQDWATESQRMSEYISNAAFVLQAAASPNANARLYQPRPQPLLHMEVTRGRGDIASVTEPNITTGVDLRLPLQTASEALGVRVLKRGWMFQEIILPRRMLIFGADQIYWHCQAGLMSEGDTLIHEPMLKLLPLSSASSDFDRRDRLLSWYQLLSDYSASILTFKSDRIIAMRSLAKYFDADDALLAGLWKRDLRNGLLWRVDNIRKPGIVDRPAARTDKVSASWSWASIDGRVQYDFLRGARQDFAARHSIITDIYIDYKFTDGDYNDQLADRFVKHK</sequence>
<dbReference type="Gene3D" id="3.40.50.300">
    <property type="entry name" value="P-loop containing nucleotide triphosphate hydrolases"/>
    <property type="match status" value="1"/>
</dbReference>
<feature type="repeat" description="ANK" evidence="2">
    <location>
        <begin position="1002"/>
        <end position="1034"/>
    </location>
</feature>
<dbReference type="Pfam" id="PF17100">
    <property type="entry name" value="NACHT_N"/>
    <property type="match status" value="1"/>
</dbReference>
<organism evidence="7 8">
    <name type="scientific">Phomopsis amygdali</name>
    <name type="common">Fusicoccum amygdali</name>
    <dbReference type="NCBI Taxonomy" id="1214568"/>
    <lineage>
        <taxon>Eukaryota</taxon>
        <taxon>Fungi</taxon>
        <taxon>Dikarya</taxon>
        <taxon>Ascomycota</taxon>
        <taxon>Pezizomycotina</taxon>
        <taxon>Sordariomycetes</taxon>
        <taxon>Sordariomycetidae</taxon>
        <taxon>Diaporthales</taxon>
        <taxon>Diaporthaceae</taxon>
        <taxon>Diaporthe</taxon>
    </lineage>
</organism>
<evidence type="ECO:0000256" key="1">
    <source>
        <dbReference type="ARBA" id="ARBA00022737"/>
    </source>
</evidence>
<evidence type="ECO:0000259" key="5">
    <source>
        <dbReference type="Pfam" id="PF17100"/>
    </source>
</evidence>
<evidence type="ECO:0000313" key="8">
    <source>
        <dbReference type="Proteomes" id="UP001265746"/>
    </source>
</evidence>
<feature type="compositionally biased region" description="Polar residues" evidence="3">
    <location>
        <begin position="8"/>
        <end position="19"/>
    </location>
</feature>
<dbReference type="InterPro" id="IPR031359">
    <property type="entry name" value="NACHT_N"/>
</dbReference>
<dbReference type="Pfam" id="PF12796">
    <property type="entry name" value="Ank_2"/>
    <property type="match status" value="2"/>
</dbReference>
<accession>A0AAD9S1W1</accession>
<feature type="domain" description="NWD NACHT-NTPase N-terminal" evidence="5">
    <location>
        <begin position="72"/>
        <end position="273"/>
    </location>
</feature>
<evidence type="ECO:0000256" key="3">
    <source>
        <dbReference type="SAM" id="MobiDB-lite"/>
    </source>
</evidence>
<dbReference type="InterPro" id="IPR010730">
    <property type="entry name" value="HET"/>
</dbReference>
<feature type="repeat" description="ANK" evidence="2">
    <location>
        <begin position="936"/>
        <end position="968"/>
    </location>
</feature>
<feature type="compositionally biased region" description="Polar residues" evidence="3">
    <location>
        <begin position="801"/>
        <end position="819"/>
    </location>
</feature>
<dbReference type="InterPro" id="IPR027417">
    <property type="entry name" value="P-loop_NTPase"/>
</dbReference>
<dbReference type="InterPro" id="IPR036770">
    <property type="entry name" value="Ankyrin_rpt-contain_sf"/>
</dbReference>
<feature type="repeat" description="ANK" evidence="2">
    <location>
        <begin position="903"/>
        <end position="935"/>
    </location>
</feature>
<dbReference type="PROSITE" id="PS50297">
    <property type="entry name" value="ANK_REP_REGION"/>
    <property type="match status" value="4"/>
</dbReference>
<evidence type="ECO:0000259" key="6">
    <source>
        <dbReference type="Pfam" id="PF24883"/>
    </source>
</evidence>
<proteinExistence type="predicted"/>
<dbReference type="Gene3D" id="1.25.40.20">
    <property type="entry name" value="Ankyrin repeat-containing domain"/>
    <property type="match status" value="1"/>
</dbReference>
<dbReference type="Pfam" id="PF24883">
    <property type="entry name" value="NPHP3_N"/>
    <property type="match status" value="1"/>
</dbReference>
<feature type="domain" description="Nephrocystin 3-like N-terminal" evidence="6">
    <location>
        <begin position="344"/>
        <end position="519"/>
    </location>
</feature>
<evidence type="ECO:0000259" key="4">
    <source>
        <dbReference type="Pfam" id="PF06985"/>
    </source>
</evidence>
<dbReference type="Pfam" id="PF06985">
    <property type="entry name" value="HET"/>
    <property type="match status" value="1"/>
</dbReference>
<dbReference type="PANTHER" id="PTHR33112">
    <property type="entry name" value="DOMAIN PROTEIN, PUTATIVE-RELATED"/>
    <property type="match status" value="1"/>
</dbReference>
<keyword evidence="1" id="KW-0677">Repeat</keyword>
<dbReference type="PANTHER" id="PTHR33112:SF10">
    <property type="entry name" value="TOL"/>
    <property type="match status" value="1"/>
</dbReference>
<evidence type="ECO:0000313" key="7">
    <source>
        <dbReference type="EMBL" id="KAK2596014.1"/>
    </source>
</evidence>
<dbReference type="SUPFAM" id="SSF48403">
    <property type="entry name" value="Ankyrin repeat"/>
    <property type="match status" value="1"/>
</dbReference>
<evidence type="ECO:0000256" key="2">
    <source>
        <dbReference type="PROSITE-ProRule" id="PRU00023"/>
    </source>
</evidence>
<dbReference type="InterPro" id="IPR002110">
    <property type="entry name" value="Ankyrin_rpt"/>
</dbReference>
<keyword evidence="2" id="KW-0040">ANK repeat</keyword>
<dbReference type="EMBL" id="JAUJFL010000012">
    <property type="protein sequence ID" value="KAK2596014.1"/>
    <property type="molecule type" value="Genomic_DNA"/>
</dbReference>
<feature type="repeat" description="ANK" evidence="2">
    <location>
        <begin position="969"/>
        <end position="1001"/>
    </location>
</feature>
<feature type="repeat" description="ANK" evidence="2">
    <location>
        <begin position="870"/>
        <end position="902"/>
    </location>
</feature>
<dbReference type="InterPro" id="IPR056884">
    <property type="entry name" value="NPHP3-like_N"/>
</dbReference>
<keyword evidence="8" id="KW-1185">Reference proteome</keyword>
<reference evidence="7" key="1">
    <citation type="submission" date="2023-06" db="EMBL/GenBank/DDBJ databases">
        <authorList>
            <person name="Noh H."/>
        </authorList>
    </citation>
    <scope>NUCLEOTIDE SEQUENCE</scope>
    <source>
        <strain evidence="7">DUCC20226</strain>
    </source>
</reference>
<dbReference type="SMART" id="SM00248">
    <property type="entry name" value="ANK"/>
    <property type="match status" value="5"/>
</dbReference>
<protein>
    <submittedName>
        <fullName evidence="7">Uncharacterized protein</fullName>
    </submittedName>
</protein>
<comment type="caution">
    <text evidence="7">The sequence shown here is derived from an EMBL/GenBank/DDBJ whole genome shotgun (WGS) entry which is preliminary data.</text>
</comment>
<dbReference type="SUPFAM" id="SSF52540">
    <property type="entry name" value="P-loop containing nucleoside triphosphate hydrolases"/>
    <property type="match status" value="1"/>
</dbReference>
<gene>
    <name evidence="7" type="ORF">N8I77_013525</name>
</gene>
<feature type="region of interest" description="Disordered" evidence="3">
    <location>
        <begin position="1"/>
        <end position="44"/>
    </location>
</feature>
<name>A0AAD9S1W1_PHOAM</name>
<feature type="domain" description="Heterokaryon incompatibility" evidence="4">
    <location>
        <begin position="1276"/>
        <end position="1431"/>
    </location>
</feature>